<dbReference type="STRING" id="338963.Pcar_0300"/>
<keyword evidence="3" id="KW-1185">Reference proteome</keyword>
<evidence type="ECO:0000313" key="2">
    <source>
        <dbReference type="EMBL" id="ABA87560.1"/>
    </source>
</evidence>
<sequence length="85" mass="10331">MQPVQDLLHRIQWDKAFADADFEIGYYDRIEDRIILVPFSALHFRKDDRFAFELYDSSGQIHSVPFHRVREIYRDGKCIWRRVSK</sequence>
<proteinExistence type="predicted"/>
<evidence type="ECO:0000313" key="3">
    <source>
        <dbReference type="Proteomes" id="UP000002534"/>
    </source>
</evidence>
<accession>Q3A7T4</accession>
<dbReference type="RefSeq" id="WP_011339973.1">
    <property type="nucleotide sequence ID" value="NC_007498.2"/>
</dbReference>
<dbReference type="HOGENOM" id="CLU_2509732_0_0_7"/>
<dbReference type="Pfam" id="PF04457">
    <property type="entry name" value="MJ1316"/>
    <property type="match status" value="1"/>
</dbReference>
<dbReference type="OrthoDB" id="5432064at2"/>
<feature type="domain" description="MJ1316 RNA cyclic group end recognition" evidence="1">
    <location>
        <begin position="1"/>
        <end position="82"/>
    </location>
</feature>
<dbReference type="eggNOG" id="COG1531">
    <property type="taxonomic scope" value="Bacteria"/>
</dbReference>
<organism evidence="2 3">
    <name type="scientific">Syntrophotalea carbinolica (strain DSM 2380 / NBRC 103641 / GraBd1)</name>
    <name type="common">Pelobacter carbinolicus</name>
    <dbReference type="NCBI Taxonomy" id="338963"/>
    <lineage>
        <taxon>Bacteria</taxon>
        <taxon>Pseudomonadati</taxon>
        <taxon>Thermodesulfobacteriota</taxon>
        <taxon>Desulfuromonadia</taxon>
        <taxon>Desulfuromonadales</taxon>
        <taxon>Syntrophotaleaceae</taxon>
        <taxon>Syntrophotalea</taxon>
    </lineage>
</organism>
<reference evidence="2 3" key="2">
    <citation type="journal article" date="2012" name="BMC Genomics">
        <title>The genome of Pelobacter carbinolicus reveals surprising metabolic capabilities and physiological features.</title>
        <authorList>
            <person name="Aklujkar M."/>
            <person name="Haveman S.A."/>
            <person name="Didonato R.Jr."/>
            <person name="Chertkov O."/>
            <person name="Han C.S."/>
            <person name="Land M.L."/>
            <person name="Brown P."/>
            <person name="Lovley D.R."/>
        </authorList>
    </citation>
    <scope>NUCLEOTIDE SEQUENCE [LARGE SCALE GENOMIC DNA]</scope>
    <source>
        <strain evidence="3">DSM 2380 / NBRC 103641 / GraBd1</strain>
    </source>
</reference>
<evidence type="ECO:0000259" key="1">
    <source>
        <dbReference type="Pfam" id="PF04457"/>
    </source>
</evidence>
<dbReference type="EMBL" id="CP000142">
    <property type="protein sequence ID" value="ABA87560.1"/>
    <property type="molecule type" value="Genomic_DNA"/>
</dbReference>
<dbReference type="KEGG" id="pca:Pcar_0300"/>
<protein>
    <recommendedName>
        <fullName evidence="1">MJ1316 RNA cyclic group end recognition domain-containing protein</fullName>
    </recommendedName>
</protein>
<gene>
    <name evidence="2" type="ordered locus">Pcar_0300</name>
</gene>
<dbReference type="InterPro" id="IPR040459">
    <property type="entry name" value="MJ1316"/>
</dbReference>
<dbReference type="Proteomes" id="UP000002534">
    <property type="component" value="Chromosome"/>
</dbReference>
<name>Q3A7T4_SYNC1</name>
<dbReference type="AlphaFoldDB" id="Q3A7T4"/>
<reference evidence="3" key="1">
    <citation type="submission" date="2005-10" db="EMBL/GenBank/DDBJ databases">
        <title>Complete sequence of Pelobacter carbinolicus DSM 2380.</title>
        <authorList>
            <person name="Copeland A."/>
            <person name="Lucas S."/>
            <person name="Lapidus A."/>
            <person name="Barry K."/>
            <person name="Detter J.C."/>
            <person name="Glavina T."/>
            <person name="Hammon N."/>
            <person name="Israni S."/>
            <person name="Pitluck S."/>
            <person name="Chertkov O."/>
            <person name="Schmutz J."/>
            <person name="Larimer F."/>
            <person name="Land M."/>
            <person name="Kyrpides N."/>
            <person name="Ivanova N."/>
            <person name="Richardson P."/>
        </authorList>
    </citation>
    <scope>NUCLEOTIDE SEQUENCE [LARGE SCALE GENOMIC DNA]</scope>
    <source>
        <strain evidence="3">DSM 2380 / NBRC 103641 / GraBd1</strain>
    </source>
</reference>